<feature type="binding site" evidence="12">
    <location>
        <position position="61"/>
    </location>
    <ligand>
        <name>Zn(2+)</name>
        <dbReference type="ChEBI" id="CHEBI:29105"/>
    </ligand>
</feature>
<dbReference type="Gene3D" id="3.40.1800.20">
    <property type="match status" value="1"/>
</dbReference>
<evidence type="ECO:0000256" key="5">
    <source>
        <dbReference type="ARBA" id="ARBA00022771"/>
    </source>
</evidence>
<dbReference type="Proteomes" id="UP000801492">
    <property type="component" value="Unassembled WGS sequence"/>
</dbReference>
<dbReference type="PROSITE" id="PS51915">
    <property type="entry name" value="ZAD"/>
    <property type="match status" value="1"/>
</dbReference>
<feature type="domain" description="C2H2-type" evidence="14">
    <location>
        <begin position="787"/>
        <end position="810"/>
    </location>
</feature>
<evidence type="ECO:0000256" key="12">
    <source>
        <dbReference type="PROSITE-ProRule" id="PRU01263"/>
    </source>
</evidence>
<dbReference type="GO" id="GO:0008270">
    <property type="term" value="F:zinc ion binding"/>
    <property type="evidence" value="ECO:0007669"/>
    <property type="project" value="UniProtKB-UniRule"/>
</dbReference>
<dbReference type="GO" id="GO:0005634">
    <property type="term" value="C:nucleus"/>
    <property type="evidence" value="ECO:0007669"/>
    <property type="project" value="UniProtKB-SubCell"/>
</dbReference>
<dbReference type="FunFam" id="3.30.160.60:FF:000303">
    <property type="entry name" value="Zinc finger protein 41"/>
    <property type="match status" value="1"/>
</dbReference>
<evidence type="ECO:0000313" key="17">
    <source>
        <dbReference type="Proteomes" id="UP000801492"/>
    </source>
</evidence>
<feature type="domain" description="ZAD" evidence="15">
    <location>
        <begin position="10"/>
        <end position="88"/>
    </location>
</feature>
<dbReference type="FunFam" id="3.30.160.60:FF:000515">
    <property type="entry name" value="early growth response protein 4"/>
    <property type="match status" value="1"/>
</dbReference>
<feature type="domain" description="C2H2-type" evidence="14">
    <location>
        <begin position="704"/>
        <end position="731"/>
    </location>
</feature>
<evidence type="ECO:0000313" key="16">
    <source>
        <dbReference type="EMBL" id="KAF2893556.1"/>
    </source>
</evidence>
<dbReference type="SMART" id="SM00355">
    <property type="entry name" value="ZnF_C2H2"/>
    <property type="match status" value="16"/>
</dbReference>
<keyword evidence="10" id="KW-0539">Nucleus</keyword>
<dbReference type="Pfam" id="PF07776">
    <property type="entry name" value="zf-AD"/>
    <property type="match status" value="1"/>
</dbReference>
<dbReference type="SUPFAM" id="SSF57716">
    <property type="entry name" value="Glucocorticoid receptor-like (DNA-binding domain)"/>
    <property type="match status" value="1"/>
</dbReference>
<dbReference type="FunFam" id="3.30.160.60:FF:000608">
    <property type="entry name" value="zinc finger protein 286A isoform X1"/>
    <property type="match status" value="1"/>
</dbReference>
<feature type="domain" description="C2H2-type" evidence="14">
    <location>
        <begin position="647"/>
        <end position="674"/>
    </location>
</feature>
<feature type="domain" description="C2H2-type" evidence="14">
    <location>
        <begin position="732"/>
        <end position="759"/>
    </location>
</feature>
<feature type="compositionally biased region" description="Basic residues" evidence="13">
    <location>
        <begin position="454"/>
        <end position="477"/>
    </location>
</feature>
<evidence type="ECO:0000259" key="15">
    <source>
        <dbReference type="PROSITE" id="PS51915"/>
    </source>
</evidence>
<comment type="subcellular location">
    <subcellularLocation>
        <location evidence="1">Nucleus</location>
    </subcellularLocation>
</comment>
<dbReference type="GO" id="GO:1990837">
    <property type="term" value="F:sequence-specific double-stranded DNA binding"/>
    <property type="evidence" value="ECO:0007669"/>
    <property type="project" value="UniProtKB-ARBA"/>
</dbReference>
<dbReference type="PANTHER" id="PTHR24394:SF48">
    <property type="entry name" value="ZINC FINGER PROTEIN 771"/>
    <property type="match status" value="1"/>
</dbReference>
<feature type="compositionally biased region" description="Polar residues" evidence="13">
    <location>
        <begin position="135"/>
        <end position="144"/>
    </location>
</feature>
<dbReference type="EMBL" id="VTPC01007891">
    <property type="protein sequence ID" value="KAF2893556.1"/>
    <property type="molecule type" value="Genomic_DNA"/>
</dbReference>
<dbReference type="Pfam" id="PF13912">
    <property type="entry name" value="zf-C2H2_6"/>
    <property type="match status" value="1"/>
</dbReference>
<comment type="similarity">
    <text evidence="2">Belongs to the krueppel C2H2-type zinc-finger protein family.</text>
</comment>
<feature type="domain" description="C2H2-type" evidence="14">
    <location>
        <begin position="296"/>
        <end position="323"/>
    </location>
</feature>
<dbReference type="SMART" id="SM00868">
    <property type="entry name" value="zf-AD"/>
    <property type="match status" value="2"/>
</dbReference>
<dbReference type="InterPro" id="IPR012934">
    <property type="entry name" value="Znf_AD"/>
</dbReference>
<evidence type="ECO:0000256" key="2">
    <source>
        <dbReference type="ARBA" id="ARBA00006991"/>
    </source>
</evidence>
<evidence type="ECO:0000256" key="1">
    <source>
        <dbReference type="ARBA" id="ARBA00004123"/>
    </source>
</evidence>
<dbReference type="PANTHER" id="PTHR24394">
    <property type="entry name" value="ZINC FINGER PROTEIN"/>
    <property type="match status" value="1"/>
</dbReference>
<dbReference type="PROSITE" id="PS50157">
    <property type="entry name" value="ZINC_FINGER_C2H2_2"/>
    <property type="match status" value="16"/>
</dbReference>
<dbReference type="SUPFAM" id="SSF57667">
    <property type="entry name" value="beta-beta-alpha zinc fingers"/>
    <property type="match status" value="9"/>
</dbReference>
<evidence type="ECO:0000256" key="6">
    <source>
        <dbReference type="ARBA" id="ARBA00022833"/>
    </source>
</evidence>
<feature type="domain" description="C2H2-type" evidence="14">
    <location>
        <begin position="212"/>
        <end position="239"/>
    </location>
</feature>
<feature type="domain" description="C2H2-type" evidence="14">
    <location>
        <begin position="556"/>
        <end position="583"/>
    </location>
</feature>
<dbReference type="AlphaFoldDB" id="A0A8K0CXT5"/>
<evidence type="ECO:0000256" key="9">
    <source>
        <dbReference type="ARBA" id="ARBA00023163"/>
    </source>
</evidence>
<keyword evidence="3 12" id="KW-0479">Metal-binding</keyword>
<feature type="binding site" evidence="12">
    <location>
        <position position="12"/>
    </location>
    <ligand>
        <name>Zn(2+)</name>
        <dbReference type="ChEBI" id="CHEBI:29105"/>
    </ligand>
</feature>
<reference evidence="16" key="1">
    <citation type="submission" date="2019-08" db="EMBL/GenBank/DDBJ databases">
        <title>The genome of the North American firefly Photinus pyralis.</title>
        <authorList>
            <consortium name="Photinus pyralis genome working group"/>
            <person name="Fallon T.R."/>
            <person name="Sander Lower S.E."/>
            <person name="Weng J.-K."/>
        </authorList>
    </citation>
    <scope>NUCLEOTIDE SEQUENCE</scope>
    <source>
        <strain evidence="16">TRF0915ILg1</strain>
        <tissue evidence="16">Whole body</tissue>
    </source>
</reference>
<dbReference type="Pfam" id="PF00096">
    <property type="entry name" value="zf-C2H2"/>
    <property type="match status" value="10"/>
</dbReference>
<feature type="region of interest" description="Disordered" evidence="13">
    <location>
        <begin position="119"/>
        <end position="144"/>
    </location>
</feature>
<feature type="binding site" evidence="12">
    <location>
        <position position="15"/>
    </location>
    <ligand>
        <name>Zn(2+)</name>
        <dbReference type="ChEBI" id="CHEBI:29105"/>
    </ligand>
</feature>
<feature type="binding site" evidence="12">
    <location>
        <position position="64"/>
    </location>
    <ligand>
        <name>Zn(2+)</name>
        <dbReference type="ChEBI" id="CHEBI:29105"/>
    </ligand>
</feature>
<protein>
    <submittedName>
        <fullName evidence="16">Uncharacterized protein</fullName>
    </submittedName>
</protein>
<comment type="caution">
    <text evidence="16">The sequence shown here is derived from an EMBL/GenBank/DDBJ whole genome shotgun (WGS) entry which is preliminary data.</text>
</comment>
<feature type="domain" description="C2H2-type" evidence="14">
    <location>
        <begin position="528"/>
        <end position="555"/>
    </location>
</feature>
<proteinExistence type="inferred from homology"/>
<evidence type="ECO:0000256" key="7">
    <source>
        <dbReference type="ARBA" id="ARBA00023015"/>
    </source>
</evidence>
<evidence type="ECO:0000256" key="4">
    <source>
        <dbReference type="ARBA" id="ARBA00022737"/>
    </source>
</evidence>
<feature type="domain" description="C2H2-type" evidence="14">
    <location>
        <begin position="268"/>
        <end position="295"/>
    </location>
</feature>
<evidence type="ECO:0000256" key="3">
    <source>
        <dbReference type="ARBA" id="ARBA00022723"/>
    </source>
</evidence>
<feature type="domain" description="C2H2-type" evidence="14">
    <location>
        <begin position="500"/>
        <end position="527"/>
    </location>
</feature>
<feature type="region of interest" description="Disordered" evidence="13">
    <location>
        <begin position="425"/>
        <end position="500"/>
    </location>
</feature>
<feature type="domain" description="C2H2-type" evidence="14">
    <location>
        <begin position="676"/>
        <end position="703"/>
    </location>
</feature>
<evidence type="ECO:0000256" key="8">
    <source>
        <dbReference type="ARBA" id="ARBA00023125"/>
    </source>
</evidence>
<dbReference type="OrthoDB" id="654211at2759"/>
<name>A0A8K0CXT5_IGNLU</name>
<evidence type="ECO:0000259" key="14">
    <source>
        <dbReference type="PROSITE" id="PS50157"/>
    </source>
</evidence>
<dbReference type="GO" id="GO:0000981">
    <property type="term" value="F:DNA-binding transcription factor activity, RNA polymerase II-specific"/>
    <property type="evidence" value="ECO:0007669"/>
    <property type="project" value="TreeGrafter"/>
</dbReference>
<dbReference type="FunFam" id="3.30.160.60:FF:001119">
    <property type="entry name" value="zinc finger protein 408"/>
    <property type="match status" value="1"/>
</dbReference>
<evidence type="ECO:0000256" key="13">
    <source>
        <dbReference type="SAM" id="MobiDB-lite"/>
    </source>
</evidence>
<sequence length="882" mass="102092">MENLEYDFNKMCRVCKSESINMRSVFASEENTDQSPRIDEMLMACTAVVVSSEDGLPNLICPACTLQLNNAYNFKKQCENTDSSLRQYLKMRESRMVKLEPSHNQFTETDITEELNSSVEPEMPDNDIINNVNDSSTVTDNDMDTTVSENMKTEIEIEQEPEEEPYENPVSSDYIQFLENNQLLLTCRTCAKCFTTLDGLKCHKRLHTGNLFKCKECGKQYTRQNHLYRHEMTHGRRKVHVCKICNKTLTRFEHLKRHLITHLKEKPFSCTTCNRGFNRSEHLANHVKRCKGDRVHICDICNKGFNREDSLEVHKRLHDNKMPVLPTLENLDNIDQHYVEIEYDGNTNDHLLPYSDSDSEADVTDCLEPQVDISENSEPVRLTDIPEVTNIAAPFLTSGNEIYGEMDSNELIDQKNKIQDEFLEHDPNSRFEVKEEQEESNSGDSEYLPSKPLVKIKRKRGRPRKNSASKSPARPRGRPPLPKIKMEPTDEQNNEPEGEYPCPACDKVFTKMSMLDKHAYKHEGLKIHSCDICNKKFSRANHLKRHMLSHSTQKPFSCEICTKSFNRRDHLMQHMKLHIREQDYECDICKRPFGRADHLAKHKASKHNIGEKVMGEKKYQCSVCLKGFTTEKYRDIHMKGHMGDKKFQCRTCDKTFLSKSHLTEHIKFHNENSKKFLCSECGQRFIRNDYLVIHMRRHRGEKPFKCQYCGKGFPRTTDLTVHERYHTGEKTHLCTICGRGFGRAYNLTVHMRTHTGEKPYQCTYCDAAFAQGNDLKAHVRRHTGERFQCEHCTESFLMGYLLTQHKRTVHGLNVVSNIRRLQPVLKRQPEDPDDPPPITIPLPAPVVPATVFNAQLQAQLAVAQLHQQISRPEGVDCKNINL</sequence>
<evidence type="ECO:0000256" key="11">
    <source>
        <dbReference type="PROSITE-ProRule" id="PRU00042"/>
    </source>
</evidence>
<keyword evidence="17" id="KW-1185">Reference proteome</keyword>
<keyword evidence="9" id="KW-0804">Transcription</keyword>
<organism evidence="16 17">
    <name type="scientific">Ignelater luminosus</name>
    <name type="common">Cucubano</name>
    <name type="synonym">Pyrophorus luminosus</name>
    <dbReference type="NCBI Taxonomy" id="2038154"/>
    <lineage>
        <taxon>Eukaryota</taxon>
        <taxon>Metazoa</taxon>
        <taxon>Ecdysozoa</taxon>
        <taxon>Arthropoda</taxon>
        <taxon>Hexapoda</taxon>
        <taxon>Insecta</taxon>
        <taxon>Pterygota</taxon>
        <taxon>Neoptera</taxon>
        <taxon>Endopterygota</taxon>
        <taxon>Coleoptera</taxon>
        <taxon>Polyphaga</taxon>
        <taxon>Elateriformia</taxon>
        <taxon>Elateroidea</taxon>
        <taxon>Elateridae</taxon>
        <taxon>Agrypninae</taxon>
        <taxon>Pyrophorini</taxon>
        <taxon>Ignelater</taxon>
    </lineage>
</organism>
<dbReference type="InterPro" id="IPR013087">
    <property type="entry name" value="Znf_C2H2_type"/>
</dbReference>
<feature type="domain" description="C2H2-type" evidence="14">
    <location>
        <begin position="619"/>
        <end position="646"/>
    </location>
</feature>
<dbReference type="Gene3D" id="3.30.160.60">
    <property type="entry name" value="Classic Zinc Finger"/>
    <property type="match status" value="12"/>
</dbReference>
<dbReference type="PROSITE" id="PS00028">
    <property type="entry name" value="ZINC_FINGER_C2H2_1"/>
    <property type="match status" value="15"/>
</dbReference>
<keyword evidence="6 12" id="KW-0862">Zinc</keyword>
<keyword evidence="7" id="KW-0805">Transcription regulation</keyword>
<gene>
    <name evidence="16" type="ORF">ILUMI_12616</name>
</gene>
<accession>A0A8K0CXT5</accession>
<dbReference type="InterPro" id="IPR036236">
    <property type="entry name" value="Znf_C2H2_sf"/>
</dbReference>
<feature type="compositionally biased region" description="Basic and acidic residues" evidence="13">
    <location>
        <begin position="425"/>
        <end position="434"/>
    </location>
</feature>
<keyword evidence="8" id="KW-0238">DNA-binding</keyword>
<dbReference type="Pfam" id="PF12874">
    <property type="entry name" value="zf-met"/>
    <property type="match status" value="1"/>
</dbReference>
<keyword evidence="4" id="KW-0677">Repeat</keyword>
<feature type="compositionally biased region" description="Acidic residues" evidence="13">
    <location>
        <begin position="489"/>
        <end position="498"/>
    </location>
</feature>
<dbReference type="FunFam" id="3.30.160.60:FF:000100">
    <property type="entry name" value="Zinc finger 45-like"/>
    <property type="match status" value="2"/>
</dbReference>
<feature type="domain" description="C2H2-type" evidence="14">
    <location>
        <begin position="185"/>
        <end position="209"/>
    </location>
</feature>
<feature type="domain" description="C2H2-type" evidence="14">
    <location>
        <begin position="760"/>
        <end position="787"/>
    </location>
</feature>
<feature type="domain" description="C2H2-type" evidence="14">
    <location>
        <begin position="240"/>
        <end position="267"/>
    </location>
</feature>
<keyword evidence="5 11" id="KW-0863">Zinc-finger</keyword>
<evidence type="ECO:0000256" key="10">
    <source>
        <dbReference type="ARBA" id="ARBA00023242"/>
    </source>
</evidence>
<feature type="domain" description="C2H2-type" evidence="14">
    <location>
        <begin position="584"/>
        <end position="613"/>
    </location>
</feature>